<organism evidence="6">
    <name type="scientific">marine metagenome</name>
    <dbReference type="NCBI Taxonomy" id="408172"/>
    <lineage>
        <taxon>unclassified sequences</taxon>
        <taxon>metagenomes</taxon>
        <taxon>ecological metagenomes</taxon>
    </lineage>
</organism>
<dbReference type="SUPFAM" id="SSF51569">
    <property type="entry name" value="Aldolase"/>
    <property type="match status" value="1"/>
</dbReference>
<evidence type="ECO:0000256" key="5">
    <source>
        <dbReference type="ARBA" id="ARBA00023277"/>
    </source>
</evidence>
<dbReference type="InterPro" id="IPR000887">
    <property type="entry name" value="Aldlse_KDPG_KHG"/>
</dbReference>
<reference evidence="6" key="1">
    <citation type="submission" date="2018-05" db="EMBL/GenBank/DDBJ databases">
        <authorList>
            <person name="Lanie J.A."/>
            <person name="Ng W.-L."/>
            <person name="Kazmierczak K.M."/>
            <person name="Andrzejewski T.M."/>
            <person name="Davidsen T.M."/>
            <person name="Wayne K.J."/>
            <person name="Tettelin H."/>
            <person name="Glass J.I."/>
            <person name="Rusch D."/>
            <person name="Podicherti R."/>
            <person name="Tsui H.-C.T."/>
            <person name="Winkler M.E."/>
        </authorList>
    </citation>
    <scope>NUCLEOTIDE SEQUENCE</scope>
</reference>
<dbReference type="Pfam" id="PF01081">
    <property type="entry name" value="Aldolase"/>
    <property type="match status" value="1"/>
</dbReference>
<evidence type="ECO:0000256" key="4">
    <source>
        <dbReference type="ARBA" id="ARBA00023239"/>
    </source>
</evidence>
<keyword evidence="5" id="KW-0119">Carbohydrate metabolism</keyword>
<dbReference type="GO" id="GO:0016829">
    <property type="term" value="F:lyase activity"/>
    <property type="evidence" value="ECO:0007669"/>
    <property type="project" value="UniProtKB-KW"/>
</dbReference>
<dbReference type="Gene3D" id="3.20.20.70">
    <property type="entry name" value="Aldolase class I"/>
    <property type="match status" value="1"/>
</dbReference>
<comment type="pathway">
    <text evidence="1">Carbohydrate acid metabolism.</text>
</comment>
<dbReference type="CDD" id="cd00452">
    <property type="entry name" value="KDPG_aldolase"/>
    <property type="match status" value="1"/>
</dbReference>
<evidence type="ECO:0000256" key="1">
    <source>
        <dbReference type="ARBA" id="ARBA00004761"/>
    </source>
</evidence>
<evidence type="ECO:0008006" key="7">
    <source>
        <dbReference type="Google" id="ProtNLM"/>
    </source>
</evidence>
<accession>A0A382X8L7</accession>
<keyword evidence="4" id="KW-0456">Lyase</keyword>
<protein>
    <recommendedName>
        <fullName evidence="7">2-dehydro-3-deoxyphosphogluconate aldolase/4-hydroxy-2-oxoglutarate aldolase</fullName>
    </recommendedName>
</protein>
<dbReference type="AlphaFoldDB" id="A0A382X8L7"/>
<gene>
    <name evidence="6" type="ORF">METZ01_LOCUS420073</name>
</gene>
<dbReference type="PANTHER" id="PTHR30246">
    <property type="entry name" value="2-KETO-3-DEOXY-6-PHOSPHOGLUCONATE ALDOLASE"/>
    <property type="match status" value="1"/>
</dbReference>
<comment type="similarity">
    <text evidence="2">Belongs to the KHG/KDPG aldolase family.</text>
</comment>
<dbReference type="PANTHER" id="PTHR30246:SF1">
    <property type="entry name" value="2-DEHYDRO-3-DEOXY-6-PHOSPHOGALACTONATE ALDOLASE-RELATED"/>
    <property type="match status" value="1"/>
</dbReference>
<dbReference type="EMBL" id="UINC01165687">
    <property type="protein sequence ID" value="SVD67219.1"/>
    <property type="molecule type" value="Genomic_DNA"/>
</dbReference>
<sequence>MPGAFTPTEILTAWEMGADYVKVFPSSIVGARHIKEIKAPLPQIQLVPTGGITIDNAGEFIAAGSSALGVGSGLINQEIITERKFETLTQNASRLIQVVQEARNLE</sequence>
<evidence type="ECO:0000256" key="3">
    <source>
        <dbReference type="ARBA" id="ARBA00011233"/>
    </source>
</evidence>
<comment type="subunit">
    <text evidence="3">Homotrimer.</text>
</comment>
<dbReference type="InterPro" id="IPR013785">
    <property type="entry name" value="Aldolase_TIM"/>
</dbReference>
<proteinExistence type="inferred from homology"/>
<name>A0A382X8L7_9ZZZZ</name>
<evidence type="ECO:0000256" key="2">
    <source>
        <dbReference type="ARBA" id="ARBA00006906"/>
    </source>
</evidence>
<evidence type="ECO:0000313" key="6">
    <source>
        <dbReference type="EMBL" id="SVD67219.1"/>
    </source>
</evidence>